<gene>
    <name evidence="2" type="ORF">GCM10025876_37440</name>
</gene>
<dbReference type="PANTHER" id="PTHR43539:SF78">
    <property type="entry name" value="FLAVIN-CONTAINING MONOOXYGENASE"/>
    <property type="match status" value="1"/>
</dbReference>
<dbReference type="Proteomes" id="UP001157125">
    <property type="component" value="Unassembled WGS sequence"/>
</dbReference>
<accession>A0ABQ6II32</accession>
<dbReference type="EMBL" id="BSUN01000001">
    <property type="protein sequence ID" value="GMA37540.1"/>
    <property type="molecule type" value="Genomic_DNA"/>
</dbReference>
<proteinExistence type="predicted"/>
<dbReference type="RefSeq" id="WP_284329157.1">
    <property type="nucleotide sequence ID" value="NZ_BSUN01000001.1"/>
</dbReference>
<evidence type="ECO:0000256" key="1">
    <source>
        <dbReference type="ARBA" id="ARBA00023002"/>
    </source>
</evidence>
<protein>
    <submittedName>
        <fullName evidence="2">Oxidoreductase</fullName>
    </submittedName>
</protein>
<comment type="caution">
    <text evidence="2">The sequence shown here is derived from an EMBL/GenBank/DDBJ whole genome shotgun (WGS) entry which is preliminary data.</text>
</comment>
<dbReference type="Pfam" id="PF13738">
    <property type="entry name" value="Pyr_redox_3"/>
    <property type="match status" value="1"/>
</dbReference>
<evidence type="ECO:0000313" key="3">
    <source>
        <dbReference type="Proteomes" id="UP001157125"/>
    </source>
</evidence>
<sequence length="377" mass="39753">MSAPSSPVLVIGAGQAGLSVGYHLIRRGLRPGVDFTIVDRGPTAGGAWQHRWDSLRLGDAHRIADLPGMADAGVSFDNAPPSPPASVVVRDYYGAYERHYGLAVQRPVNIASVSRAADGGFDVHAADAAGTFRARVVVAAVGTWGSPRVPSMPGADLFRGLQITTPEFRDAQAFAGLRVAIVGGGASALGMIREIAPVASSVSWFTRRPVTFHDRESSLREDLGRESVRLQDEAARAGRPLPSIVSTTGMPLTPPIARMKREGLLHRLPMFTRMVTDGVVLADGTYAAIDAVVWSIGFDADLGLLSPLGIDARKGVMVSEGHAVAVPGLFLAGYGPQASTISANRGARVIARDIEQFLTDAVWPPVPPSRTAVTSDK</sequence>
<dbReference type="PRINTS" id="PR00368">
    <property type="entry name" value="FADPNR"/>
</dbReference>
<keyword evidence="3" id="KW-1185">Reference proteome</keyword>
<dbReference type="PRINTS" id="PR00469">
    <property type="entry name" value="PNDRDTASEII"/>
</dbReference>
<keyword evidence="1" id="KW-0560">Oxidoreductase</keyword>
<reference evidence="3" key="1">
    <citation type="journal article" date="2019" name="Int. J. Syst. Evol. Microbiol.">
        <title>The Global Catalogue of Microorganisms (GCM) 10K type strain sequencing project: providing services to taxonomists for standard genome sequencing and annotation.</title>
        <authorList>
            <consortium name="The Broad Institute Genomics Platform"/>
            <consortium name="The Broad Institute Genome Sequencing Center for Infectious Disease"/>
            <person name="Wu L."/>
            <person name="Ma J."/>
        </authorList>
    </citation>
    <scope>NUCLEOTIDE SEQUENCE [LARGE SCALE GENOMIC DNA]</scope>
    <source>
        <strain evidence="3">NBRC 112299</strain>
    </source>
</reference>
<dbReference type="SUPFAM" id="SSF51905">
    <property type="entry name" value="FAD/NAD(P)-binding domain"/>
    <property type="match status" value="2"/>
</dbReference>
<dbReference type="InterPro" id="IPR036188">
    <property type="entry name" value="FAD/NAD-bd_sf"/>
</dbReference>
<dbReference type="InterPro" id="IPR050982">
    <property type="entry name" value="Auxin_biosynth/cation_transpt"/>
</dbReference>
<name>A0ABQ6II32_9MICO</name>
<evidence type="ECO:0000313" key="2">
    <source>
        <dbReference type="EMBL" id="GMA37540.1"/>
    </source>
</evidence>
<dbReference type="Gene3D" id="3.50.50.60">
    <property type="entry name" value="FAD/NAD(P)-binding domain"/>
    <property type="match status" value="1"/>
</dbReference>
<organism evidence="2 3">
    <name type="scientific">Demequina litorisediminis</name>
    <dbReference type="NCBI Taxonomy" id="1849022"/>
    <lineage>
        <taxon>Bacteria</taxon>
        <taxon>Bacillati</taxon>
        <taxon>Actinomycetota</taxon>
        <taxon>Actinomycetes</taxon>
        <taxon>Micrococcales</taxon>
        <taxon>Demequinaceae</taxon>
        <taxon>Demequina</taxon>
    </lineage>
</organism>
<dbReference type="PANTHER" id="PTHR43539">
    <property type="entry name" value="FLAVIN-BINDING MONOOXYGENASE-LIKE PROTEIN (AFU_ORTHOLOGUE AFUA_4G09220)"/>
    <property type="match status" value="1"/>
</dbReference>